<keyword evidence="4" id="KW-1185">Reference proteome</keyword>
<keyword evidence="2" id="KW-0732">Signal</keyword>
<evidence type="ECO:0008006" key="5">
    <source>
        <dbReference type="Google" id="ProtNLM"/>
    </source>
</evidence>
<gene>
    <name evidence="3" type="ORF">HKD42_09780</name>
</gene>
<evidence type="ECO:0000256" key="1">
    <source>
        <dbReference type="SAM" id="MobiDB-lite"/>
    </source>
</evidence>
<proteinExistence type="predicted"/>
<protein>
    <recommendedName>
        <fullName evidence="5">Rap1a immunity protein domain-containing protein</fullName>
    </recommendedName>
</protein>
<organism evidence="3 4">
    <name type="scientific">Pontixanthobacter rizhaonensis</name>
    <dbReference type="NCBI Taxonomy" id="2730337"/>
    <lineage>
        <taxon>Bacteria</taxon>
        <taxon>Pseudomonadati</taxon>
        <taxon>Pseudomonadota</taxon>
        <taxon>Alphaproteobacteria</taxon>
        <taxon>Sphingomonadales</taxon>
        <taxon>Erythrobacteraceae</taxon>
        <taxon>Pontixanthobacter</taxon>
    </lineage>
</organism>
<reference evidence="3 4" key="1">
    <citation type="submission" date="2020-04" db="EMBL/GenBank/DDBJ databases">
        <authorList>
            <person name="Liu A."/>
        </authorList>
    </citation>
    <scope>NUCLEOTIDE SEQUENCE [LARGE SCALE GENOMIC DNA]</scope>
    <source>
        <strain evidence="3 4">RZ02</strain>
    </source>
</reference>
<dbReference type="AlphaFoldDB" id="A0A848QN89"/>
<evidence type="ECO:0000313" key="3">
    <source>
        <dbReference type="EMBL" id="NMW32349.1"/>
    </source>
</evidence>
<sequence length="124" mass="13220">MRYVALAVLSASLAASPLAAKAGDMSLAVFMPKAEALMAKGPLAVMSSEMGIVKGEVEGAAKTYRARITSDKKAGKAPHSCPPKKGAMDSGELMKHFSTYPVSRRSSTTVRMAFFDLMKKKYPC</sequence>
<dbReference type="EMBL" id="JABCRE010000003">
    <property type="protein sequence ID" value="NMW32349.1"/>
    <property type="molecule type" value="Genomic_DNA"/>
</dbReference>
<evidence type="ECO:0000313" key="4">
    <source>
        <dbReference type="Proteomes" id="UP000561181"/>
    </source>
</evidence>
<feature type="chain" id="PRO_5032272674" description="Rap1a immunity protein domain-containing protein" evidence="2">
    <location>
        <begin position="23"/>
        <end position="124"/>
    </location>
</feature>
<evidence type="ECO:0000256" key="2">
    <source>
        <dbReference type="SAM" id="SignalP"/>
    </source>
</evidence>
<feature type="region of interest" description="Disordered" evidence="1">
    <location>
        <begin position="70"/>
        <end position="90"/>
    </location>
</feature>
<feature type="signal peptide" evidence="2">
    <location>
        <begin position="1"/>
        <end position="22"/>
    </location>
</feature>
<comment type="caution">
    <text evidence="3">The sequence shown here is derived from an EMBL/GenBank/DDBJ whole genome shotgun (WGS) entry which is preliminary data.</text>
</comment>
<name>A0A848QN89_9SPHN</name>
<dbReference type="RefSeq" id="WP_170012884.1">
    <property type="nucleotide sequence ID" value="NZ_JABCRE010000003.1"/>
</dbReference>
<accession>A0A848QN89</accession>
<dbReference type="Proteomes" id="UP000561181">
    <property type="component" value="Unassembled WGS sequence"/>
</dbReference>